<feature type="region of interest" description="Disordered" evidence="7">
    <location>
        <begin position="1818"/>
        <end position="1879"/>
    </location>
</feature>
<feature type="compositionally biased region" description="Polar residues" evidence="7">
    <location>
        <begin position="449"/>
        <end position="460"/>
    </location>
</feature>
<feature type="compositionally biased region" description="Acidic residues" evidence="7">
    <location>
        <begin position="818"/>
        <end position="838"/>
    </location>
</feature>
<dbReference type="PANTHER" id="PTHR13402">
    <property type="entry name" value="RGPR-RELATED"/>
    <property type="match status" value="1"/>
</dbReference>
<keyword evidence="6" id="KW-0472">Membrane</keyword>
<feature type="region of interest" description="Disordered" evidence="7">
    <location>
        <begin position="437"/>
        <end position="460"/>
    </location>
</feature>
<feature type="compositionally biased region" description="Polar residues" evidence="7">
    <location>
        <begin position="156"/>
        <end position="166"/>
    </location>
</feature>
<keyword evidence="4 6" id="KW-0256">Endoplasmic reticulum</keyword>
<feature type="compositionally biased region" description="Polar residues" evidence="7">
    <location>
        <begin position="522"/>
        <end position="534"/>
    </location>
</feature>
<evidence type="ECO:0000256" key="5">
    <source>
        <dbReference type="ARBA" id="ARBA00022892"/>
    </source>
</evidence>
<feature type="compositionally biased region" description="Low complexity" evidence="7">
    <location>
        <begin position="1669"/>
        <end position="1694"/>
    </location>
</feature>
<evidence type="ECO:0000259" key="9">
    <source>
        <dbReference type="Pfam" id="PF12932"/>
    </source>
</evidence>
<dbReference type="InterPro" id="IPR024298">
    <property type="entry name" value="Sec16_Sec23-bd"/>
</dbReference>
<keyword evidence="6" id="KW-0653">Protein transport</keyword>
<comment type="similarity">
    <text evidence="2 6">Belongs to the SEC16 family.</text>
</comment>
<dbReference type="Gene3D" id="1.25.40.1030">
    <property type="match status" value="1"/>
</dbReference>
<keyword evidence="6" id="KW-0333">Golgi apparatus</keyword>
<gene>
    <name evidence="10" type="ORF">AB6A40_001060</name>
</gene>
<evidence type="ECO:0000256" key="2">
    <source>
        <dbReference type="ARBA" id="ARBA00005927"/>
    </source>
</evidence>
<accession>A0ABD6EA95</accession>
<evidence type="ECO:0000256" key="3">
    <source>
        <dbReference type="ARBA" id="ARBA00022448"/>
    </source>
</evidence>
<evidence type="ECO:0000256" key="4">
    <source>
        <dbReference type="ARBA" id="ARBA00022824"/>
    </source>
</evidence>
<evidence type="ECO:0000256" key="1">
    <source>
        <dbReference type="ARBA" id="ARBA00004240"/>
    </source>
</evidence>
<feature type="compositionally biased region" description="Basic and acidic residues" evidence="7">
    <location>
        <begin position="484"/>
        <end position="493"/>
    </location>
</feature>
<comment type="subcellular location">
    <subcellularLocation>
        <location evidence="1">Endoplasmic reticulum</location>
    </subcellularLocation>
    <subcellularLocation>
        <location evidence="6">Golgi apparatus membrane</location>
    </subcellularLocation>
</comment>
<keyword evidence="3 6" id="KW-0813">Transport</keyword>
<feature type="region of interest" description="Disordered" evidence="7">
    <location>
        <begin position="1669"/>
        <end position="1696"/>
    </location>
</feature>
<evidence type="ECO:0000313" key="11">
    <source>
        <dbReference type="Proteomes" id="UP001608902"/>
    </source>
</evidence>
<feature type="region of interest" description="Disordered" evidence="7">
    <location>
        <begin position="279"/>
        <end position="311"/>
    </location>
</feature>
<keyword evidence="11" id="KW-1185">Reference proteome</keyword>
<dbReference type="GO" id="GO:0015031">
    <property type="term" value="P:protein transport"/>
    <property type="evidence" value="ECO:0007669"/>
    <property type="project" value="UniProtKB-KW"/>
</dbReference>
<dbReference type="Proteomes" id="UP001608902">
    <property type="component" value="Unassembled WGS sequence"/>
</dbReference>
<dbReference type="Pfam" id="PF12932">
    <property type="entry name" value="Sec16"/>
    <property type="match status" value="1"/>
</dbReference>
<evidence type="ECO:0000256" key="7">
    <source>
        <dbReference type="SAM" id="MobiDB-lite"/>
    </source>
</evidence>
<evidence type="ECO:0000313" key="10">
    <source>
        <dbReference type="EMBL" id="MFH4974351.1"/>
    </source>
</evidence>
<feature type="region of interest" description="Disordered" evidence="7">
    <location>
        <begin position="973"/>
        <end position="1004"/>
    </location>
</feature>
<dbReference type="GO" id="GO:0000139">
    <property type="term" value="C:Golgi membrane"/>
    <property type="evidence" value="ECO:0007669"/>
    <property type="project" value="UniProtKB-SubCell"/>
</dbReference>
<feature type="compositionally biased region" description="Polar residues" evidence="7">
    <location>
        <begin position="1740"/>
        <end position="1750"/>
    </location>
</feature>
<keyword evidence="5 6" id="KW-0931">ER-Golgi transport</keyword>
<proteinExistence type="inferred from homology"/>
<feature type="compositionally biased region" description="Polar residues" evidence="7">
    <location>
        <begin position="575"/>
        <end position="593"/>
    </location>
</feature>
<feature type="compositionally biased region" description="Basic and acidic residues" evidence="7">
    <location>
        <begin position="538"/>
        <end position="554"/>
    </location>
</feature>
<dbReference type="GO" id="GO:0070971">
    <property type="term" value="C:endoplasmic reticulum exit site"/>
    <property type="evidence" value="ECO:0007669"/>
    <property type="project" value="UniProtKB-ARBA"/>
</dbReference>
<feature type="compositionally biased region" description="Basic and acidic residues" evidence="7">
    <location>
        <begin position="975"/>
        <end position="1004"/>
    </location>
</feature>
<feature type="region of interest" description="Disordered" evidence="7">
    <location>
        <begin position="481"/>
        <end position="594"/>
    </location>
</feature>
<comment type="caution">
    <text evidence="10">The sequence shown here is derived from an EMBL/GenBank/DDBJ whole genome shotgun (WGS) entry which is preliminary data.</text>
</comment>
<dbReference type="CDD" id="cd09233">
    <property type="entry name" value="ACE1-Sec16-like"/>
    <property type="match status" value="1"/>
</dbReference>
<feature type="domain" description="Sec16 Sec23-binding" evidence="8">
    <location>
        <begin position="1175"/>
        <end position="1450"/>
    </location>
</feature>
<feature type="domain" description="Sec16 central conserved" evidence="9">
    <location>
        <begin position="1019"/>
        <end position="1123"/>
    </location>
</feature>
<dbReference type="EMBL" id="JBGFUD010000358">
    <property type="protein sequence ID" value="MFH4974351.1"/>
    <property type="molecule type" value="Genomic_DNA"/>
</dbReference>
<name>A0ABD6EA95_9BILA</name>
<feature type="compositionally biased region" description="Low complexity" evidence="7">
    <location>
        <begin position="437"/>
        <end position="446"/>
    </location>
</feature>
<dbReference type="PANTHER" id="PTHR13402:SF6">
    <property type="entry name" value="SECRETORY 16, ISOFORM I"/>
    <property type="match status" value="1"/>
</dbReference>
<sequence length="1910" mass="210848">MSQFFWQHALEAQQQEDESHCQRQATQPSVEACTQNFYTNVQNGWNNIGLTSNGNDQSCGVVSDGCYNNAYQFQSCTTSDPYSAAVAQGYVGEPNSSFHQYIGDCEKNKSRHSGIEEGYVREPTATKNDLASSPTLPNGVIPHPYGIHQPILPSRPIQSSAAANDHQSSERRTPTSAIPDKSLNHQTSAQFFSAMPDVINVKEMPTIQYEAANVGAVSEFHGPTTASLEVSHQTGCEKARDEYQSIPEICPEREWMSPPVRQQVTTQGEQIATVSANRDGYHSEHHHPAPADVSKREHSTMNKVPDYGDTHAKEGISSVVAQPSFNTTSGGRDVISANVPSPTPLNTYPTIAVAQITPIVASQRCALPTTASAETSITSLEAVQPQIALSAIPSVNQETPVGSNVARVGPLSSLSESKNVCADVTVAHQTPVSVSQSVVIPSSPAPHSVPSQPSPKTMSSAHQPVLTSTAAVEPHFNNITPVLPDHRSAREKQASVPINPTSKDAEKLDSSTVEEINIYNRPDSTSQLSRNEMSIPNERVDDTKSKAFEKEQSKTIHAKTVAKPSSKHEPEAQEENSSATGSIASGEKTNINKKSVRDRYRSIKQQYPEVMKRLNRFKLDAVNSLDWRQRPKNLLLFNAFQNLENVHGRRKQSDVLPRESESCINFSRLSDAPVADMKMNNSFTVPENLDFDPNSPSDSTAFGDDFVTNRRKSRFARAREYASLRTTRSEIGEVGPYQGPSAALHRYRQHQRDYGYDMIMRNPYHDPSGRFSVGPSYGHRITDYESVDDSHRRPMSSFAVSARSKYGAYGMHDAYQADQEEDEDNMDEETSESGGTDEEMMQIHYQREMMRRANMIRGELTSATPNEYYYFGVIQLSQERVQAIMHRYPPPPEYFQLPPIEKAAFLFYCALYRRHFTPVDLFHKRFNREYYSYTCEGDSSEVALWKICKHTQDEFNARMSAKHLKAYEASQRQLFSDERETPDAESRLSDSRIDHEDDSDRLSTDSALREPLKFRTPHSFARFSAGGRIVLMKPETSTSVLEIKDIKDVVLDPETLRTVEIIESFRGPLVAGCTPPHSVRLFVQRQIDKILQSDVYHGNPLSGDANDCLLIWQLLEMLVQQQGRVTGPDLSRLLMNDQNMLHSDVQEEVSEKIWFEESSHVNEKSHQRKAHERYREFLLGGHIDEAIECAMKDGLYSDAMILARRVYPGDIRKLEKIETVFLAQRSEHDPVLTLLSVANNVPAPILTNPPTDDASSWRSHAAIVLANLSSQTAMSTIYRLGRVLSCRDYCAAADFCFLAVNIFTGYDPFCPVAKSEEDGGTAKQHISLIHASLPDDENDTIMDRFGWSLTDLHATEVFEYAMRLASNGAPTAVGNSLEYQQCRLQYAEMLAELGGFNTDAFHYCVEVARGIWDRLADVSIENLERLCGLADRLRYLASAQEVEVSWIPQMKEYIDQRLSFSENKTVGKDIDASGINSEVLEESKEIAASASALAPATNVPIKNELGRHRSVSSEAADWHADHQEPLEISAREHASPRFAIGQDDDIKQEELSFIDGGVAVVAGTSIVSSRQQSSNGTSARAVSAVGSSKEEQISATVTRSGQVQTSSTEGYPISASSVHVSKAQVDVTKYRSSGHSAVPYSPHSPLTTVSTEKTSSGATYVAEATVTMSSSNVSPLLSSRTFSSVDPNRSSDSSEVLTQQNAGYYMYNESTAASNGQSQFMPPFMPQLNSEGLHNDARSQSEQSNATSSEIVDDKKSKNLSAKPLSASENHSSSGLFSLLKSKIAKVIPTGNEMILPDDKNPSIVWDEKLGKYVGAGVEEENDTGPPPSAASSQALLNGSSHESSGGLKAARSSGGSRYFNAMLNEPNPRLRRSSPAPVTPPMPVPTMFGFIPTMPGQKLFSTVCNVFIF</sequence>
<protein>
    <recommendedName>
        <fullName evidence="6">Protein transport protein sec16</fullName>
    </recommendedName>
</protein>
<dbReference type="GO" id="GO:0016192">
    <property type="term" value="P:vesicle-mediated transport"/>
    <property type="evidence" value="ECO:0007669"/>
    <property type="project" value="UniProtKB-KW"/>
</dbReference>
<dbReference type="InterPro" id="IPR024340">
    <property type="entry name" value="Sec16_CCD"/>
</dbReference>
<feature type="region of interest" description="Disordered" evidence="7">
    <location>
        <begin position="148"/>
        <end position="182"/>
    </location>
</feature>
<dbReference type="Pfam" id="PF12931">
    <property type="entry name" value="TPR_Sec16"/>
    <property type="match status" value="1"/>
</dbReference>
<feature type="compositionally biased region" description="Polar residues" evidence="7">
    <location>
        <begin position="1830"/>
        <end position="1844"/>
    </location>
</feature>
<reference evidence="10 11" key="1">
    <citation type="submission" date="2024-08" db="EMBL/GenBank/DDBJ databases">
        <title>Gnathostoma spinigerum genome.</title>
        <authorList>
            <person name="Gonzalez-Bertolin B."/>
            <person name="Monzon S."/>
            <person name="Zaballos A."/>
            <person name="Jimenez P."/>
            <person name="Dekumyoy P."/>
            <person name="Varona S."/>
            <person name="Cuesta I."/>
            <person name="Sumanam S."/>
            <person name="Adisakwattana P."/>
            <person name="Gasser R.B."/>
            <person name="Hernandez-Gonzalez A."/>
            <person name="Young N.D."/>
            <person name="Perteguer M.J."/>
        </authorList>
    </citation>
    <scope>NUCLEOTIDE SEQUENCE [LARGE SCALE GENOMIC DNA]</scope>
    <source>
        <strain evidence="10">AL3</strain>
        <tissue evidence="10">Liver</tissue>
    </source>
</reference>
<feature type="region of interest" description="Disordered" evidence="7">
    <location>
        <begin position="816"/>
        <end position="838"/>
    </location>
</feature>
<organism evidence="10 11">
    <name type="scientific">Gnathostoma spinigerum</name>
    <dbReference type="NCBI Taxonomy" id="75299"/>
    <lineage>
        <taxon>Eukaryota</taxon>
        <taxon>Metazoa</taxon>
        <taxon>Ecdysozoa</taxon>
        <taxon>Nematoda</taxon>
        <taxon>Chromadorea</taxon>
        <taxon>Rhabditida</taxon>
        <taxon>Spirurina</taxon>
        <taxon>Gnathostomatomorpha</taxon>
        <taxon>Gnathostomatoidea</taxon>
        <taxon>Gnathostomatidae</taxon>
        <taxon>Gnathostoma</taxon>
    </lineage>
</organism>
<evidence type="ECO:0000259" key="8">
    <source>
        <dbReference type="Pfam" id="PF12931"/>
    </source>
</evidence>
<evidence type="ECO:0000256" key="6">
    <source>
        <dbReference type="RuleBase" id="RU364101"/>
    </source>
</evidence>
<feature type="region of interest" description="Disordered" evidence="7">
    <location>
        <begin position="1716"/>
        <end position="1773"/>
    </location>
</feature>